<dbReference type="EMBL" id="CAJNOQ010000090">
    <property type="protein sequence ID" value="CAF0754764.1"/>
    <property type="molecule type" value="Genomic_DNA"/>
</dbReference>
<accession>A0A813PWR3</accession>
<dbReference type="EMBL" id="CAJOBC010000090">
    <property type="protein sequence ID" value="CAF3534976.1"/>
    <property type="molecule type" value="Genomic_DNA"/>
</dbReference>
<comment type="caution">
    <text evidence="1">The sequence shown here is derived from an EMBL/GenBank/DDBJ whole genome shotgun (WGS) entry which is preliminary data.</text>
</comment>
<gene>
    <name evidence="1" type="ORF">GPM918_LOCUS1049</name>
    <name evidence="2" type="ORF">SRO942_LOCUS1049</name>
</gene>
<dbReference type="AlphaFoldDB" id="A0A813PWR3"/>
<dbReference type="Proteomes" id="UP000681722">
    <property type="component" value="Unassembled WGS sequence"/>
</dbReference>
<protein>
    <submittedName>
        <fullName evidence="1">Uncharacterized protein</fullName>
    </submittedName>
</protein>
<dbReference type="Proteomes" id="UP000663829">
    <property type="component" value="Unassembled WGS sequence"/>
</dbReference>
<evidence type="ECO:0000313" key="3">
    <source>
        <dbReference type="Proteomes" id="UP000663829"/>
    </source>
</evidence>
<evidence type="ECO:0000313" key="1">
    <source>
        <dbReference type="EMBL" id="CAF0754764.1"/>
    </source>
</evidence>
<reference evidence="1" key="1">
    <citation type="submission" date="2021-02" db="EMBL/GenBank/DDBJ databases">
        <authorList>
            <person name="Nowell W R."/>
        </authorList>
    </citation>
    <scope>NUCLEOTIDE SEQUENCE</scope>
</reference>
<name>A0A813PWR3_9BILA</name>
<proteinExistence type="predicted"/>
<keyword evidence="3" id="KW-1185">Reference proteome</keyword>
<organism evidence="1 3">
    <name type="scientific">Didymodactylos carnosus</name>
    <dbReference type="NCBI Taxonomy" id="1234261"/>
    <lineage>
        <taxon>Eukaryota</taxon>
        <taxon>Metazoa</taxon>
        <taxon>Spiralia</taxon>
        <taxon>Gnathifera</taxon>
        <taxon>Rotifera</taxon>
        <taxon>Eurotatoria</taxon>
        <taxon>Bdelloidea</taxon>
        <taxon>Philodinida</taxon>
        <taxon>Philodinidae</taxon>
        <taxon>Didymodactylos</taxon>
    </lineage>
</organism>
<sequence length="153" mass="18632">MSDLIAFYYPSQVYTDTLKEEFPHIQFFNDLPTLHQFIGINQNHLIKLFLSSDFNTNELFSQLHSQLQSIYIYCCCIRKVEDLTAWKRNNQYLRVREIFRQDELKYWLSIVSLKYRYHKNIFSKEYEYYSNMVQKYLDDSSFNNNLNVRQATS</sequence>
<evidence type="ECO:0000313" key="2">
    <source>
        <dbReference type="EMBL" id="CAF3534976.1"/>
    </source>
</evidence>